<feature type="transmembrane region" description="Helical" evidence="6">
    <location>
        <begin position="58"/>
        <end position="77"/>
    </location>
</feature>
<evidence type="ECO:0000256" key="6">
    <source>
        <dbReference type="SAM" id="Phobius"/>
    </source>
</evidence>
<evidence type="ECO:0000256" key="3">
    <source>
        <dbReference type="ARBA" id="ARBA00022906"/>
    </source>
</evidence>
<dbReference type="HOGENOM" id="CLU_013430_1_0_6"/>
<dbReference type="PANTHER" id="PTHR11562">
    <property type="entry name" value="CATION EFFLUX PROTEIN/ ZINC TRANSPORTER"/>
    <property type="match status" value="1"/>
</dbReference>
<feature type="transmembrane region" description="Helical" evidence="6">
    <location>
        <begin position="89"/>
        <end position="110"/>
    </location>
</feature>
<accession>D4E9F2</accession>
<evidence type="ECO:0000256" key="5">
    <source>
        <dbReference type="ARBA" id="ARBA00023136"/>
    </source>
</evidence>
<feature type="transmembrane region" description="Helical" evidence="6">
    <location>
        <begin position="155"/>
        <end position="178"/>
    </location>
</feature>
<dbReference type="InterPro" id="IPR002524">
    <property type="entry name" value="Cation_efflux"/>
</dbReference>
<comment type="caution">
    <text evidence="8">The sequence shown here is derived from an EMBL/GenBank/DDBJ whole genome shotgun (WGS) entry which is preliminary data.</text>
</comment>
<evidence type="ECO:0000259" key="7">
    <source>
        <dbReference type="Pfam" id="PF01545"/>
    </source>
</evidence>
<dbReference type="NCBIfam" id="TIGR01297">
    <property type="entry name" value="CDF"/>
    <property type="match status" value="1"/>
</dbReference>
<gene>
    <name evidence="8" type="primary">czcD</name>
    <name evidence="8" type="ORF">HMPREF0758_4802</name>
</gene>
<protein>
    <submittedName>
        <fullName evidence="8">Cation diffusion facilitator family transporter</fullName>
    </submittedName>
</protein>
<keyword evidence="3" id="KW-0406">Ion transport</keyword>
<keyword evidence="5 6" id="KW-0472">Membrane</keyword>
<evidence type="ECO:0000313" key="8">
    <source>
        <dbReference type="EMBL" id="EFE93918.1"/>
    </source>
</evidence>
<keyword evidence="3" id="KW-0862">Zinc</keyword>
<feature type="transmembrane region" description="Helical" evidence="6">
    <location>
        <begin position="122"/>
        <end position="143"/>
    </location>
</feature>
<evidence type="ECO:0000256" key="2">
    <source>
        <dbReference type="ARBA" id="ARBA00022692"/>
    </source>
</evidence>
<dbReference type="AlphaFoldDB" id="D4E9F2"/>
<dbReference type="STRING" id="667129.HMPREF0758_4802"/>
<proteinExistence type="predicted"/>
<comment type="subcellular location">
    <subcellularLocation>
        <location evidence="1">Membrane</location>
        <topology evidence="1">Multi-pass membrane protein</topology>
    </subcellularLocation>
</comment>
<keyword evidence="3" id="KW-0864">Zinc transport</keyword>
<organism evidence="8 9">
    <name type="scientific">Serratia odorifera DSM 4582</name>
    <dbReference type="NCBI Taxonomy" id="667129"/>
    <lineage>
        <taxon>Bacteria</taxon>
        <taxon>Pseudomonadati</taxon>
        <taxon>Pseudomonadota</taxon>
        <taxon>Gammaproteobacteria</taxon>
        <taxon>Enterobacterales</taxon>
        <taxon>Yersiniaceae</taxon>
        <taxon>Serratia</taxon>
    </lineage>
</organism>
<dbReference type="Gene3D" id="1.20.1510.10">
    <property type="entry name" value="Cation efflux protein transmembrane domain"/>
    <property type="match status" value="1"/>
</dbReference>
<dbReference type="GO" id="GO:0005385">
    <property type="term" value="F:zinc ion transmembrane transporter activity"/>
    <property type="evidence" value="ECO:0007669"/>
    <property type="project" value="TreeGrafter"/>
</dbReference>
<dbReference type="SUPFAM" id="SSF161111">
    <property type="entry name" value="Cation efflux protein transmembrane domain-like"/>
    <property type="match status" value="1"/>
</dbReference>
<reference evidence="8 9" key="1">
    <citation type="submission" date="2010-01" db="EMBL/GenBank/DDBJ databases">
        <authorList>
            <person name="Muzny D."/>
            <person name="Qin X."/>
            <person name="Deng J."/>
            <person name="Jiang H."/>
            <person name="Liu Y."/>
            <person name="Qu J."/>
            <person name="Song X.-Z."/>
            <person name="Zhang L."/>
            <person name="Thornton R."/>
            <person name="Coyle M."/>
            <person name="Francisco L."/>
            <person name="Jackson L."/>
            <person name="Javaid M."/>
            <person name="Korchina V."/>
            <person name="Kovar C."/>
            <person name="Mata R."/>
            <person name="Mathew T."/>
            <person name="Ngo R."/>
            <person name="Nguyen L."/>
            <person name="Nguyen N."/>
            <person name="Okwuonu G."/>
            <person name="Ongeri F."/>
            <person name="Pham C."/>
            <person name="Simmons D."/>
            <person name="Wilczek-Boney K."/>
            <person name="Hale W."/>
            <person name="Jakkamsetti A."/>
            <person name="Pham P."/>
            <person name="Ruth R."/>
            <person name="San Lucas F."/>
            <person name="Warren J."/>
            <person name="Zhang J."/>
            <person name="Zhao Z."/>
            <person name="Zhou C."/>
            <person name="Zhu D."/>
            <person name="Lee S."/>
            <person name="Bess C."/>
            <person name="Blankenburg K."/>
            <person name="Forbes L."/>
            <person name="Fu Q."/>
            <person name="Gubbala S."/>
            <person name="Hirani K."/>
            <person name="Jayaseelan J.C."/>
            <person name="Lara F."/>
            <person name="Munidasa M."/>
            <person name="Palculict T."/>
            <person name="Patil S."/>
            <person name="Pu L.-L."/>
            <person name="Saada N."/>
            <person name="Tang L."/>
            <person name="Weissenberger G."/>
            <person name="Zhu Y."/>
            <person name="Hemphill L."/>
            <person name="Shang Y."/>
            <person name="Youmans B."/>
            <person name="Ayvaz T."/>
            <person name="Ross M."/>
            <person name="Santibanez J."/>
            <person name="Aqrawi P."/>
            <person name="Gross S."/>
            <person name="Joshi V."/>
            <person name="Fowler G."/>
            <person name="Nazareth L."/>
            <person name="Reid J."/>
            <person name="Worley K."/>
            <person name="Petrosino J."/>
            <person name="Highlander S."/>
            <person name="Gibbs R."/>
        </authorList>
    </citation>
    <scope>NUCLEOTIDE SEQUENCE [LARGE SCALE GENOMIC DNA]</scope>
    <source>
        <strain evidence="8 9">DSM 4582</strain>
    </source>
</reference>
<dbReference type="Pfam" id="PF01545">
    <property type="entry name" value="Cation_efflux"/>
    <property type="match status" value="1"/>
</dbReference>
<evidence type="ECO:0000313" key="9">
    <source>
        <dbReference type="Proteomes" id="UP000005723"/>
    </source>
</evidence>
<evidence type="ECO:0000256" key="4">
    <source>
        <dbReference type="ARBA" id="ARBA00022989"/>
    </source>
</evidence>
<feature type="transmembrane region" description="Helical" evidence="6">
    <location>
        <begin position="214"/>
        <end position="234"/>
    </location>
</feature>
<keyword evidence="2 6" id="KW-0812">Transmembrane</keyword>
<keyword evidence="3" id="KW-0813">Transport</keyword>
<feature type="domain" description="Cation efflux protein transmembrane" evidence="7">
    <location>
        <begin position="59"/>
        <end position="271"/>
    </location>
</feature>
<dbReference type="Proteomes" id="UP000005723">
    <property type="component" value="Unassembled WGS sequence"/>
</dbReference>
<sequence>MAHAQFPLLLTILGYSIIENGVTTGNLAAMSLYAPTRQREHSHVFDDGNPLAERNTRWAVLLTALMMVIEIVGGWWFNSMALLADGWHMSSHALALGLSLLAYAAARRLARDRRFSLGTWKIEVLAGYTSALLLMLVAALMLFQSAQRLLNPSAIHYNQAIVIGMVGLVVNLACAWLLRDSGHHHHHQHGHHDHSPAHTPPAGEHRQDLNLRSAYLHVIADAATSVLAIVALFGGKLWGANWLDPLMGIAGAALVAVWAFSLIRDCGKVLLDAEMDAPVVTEIRQQLAGCGHALTVTDLHLGRIGKGKYQCVIALSSADTTLTADRVRQLLAVHHELVHVTVEINRPPLAQGVVLFR</sequence>
<dbReference type="InterPro" id="IPR050681">
    <property type="entry name" value="CDF/SLC30A"/>
</dbReference>
<dbReference type="GO" id="GO:0005886">
    <property type="term" value="C:plasma membrane"/>
    <property type="evidence" value="ECO:0007669"/>
    <property type="project" value="TreeGrafter"/>
</dbReference>
<dbReference type="InterPro" id="IPR058533">
    <property type="entry name" value="Cation_efflux_TM"/>
</dbReference>
<evidence type="ECO:0000256" key="1">
    <source>
        <dbReference type="ARBA" id="ARBA00004141"/>
    </source>
</evidence>
<name>D4E9F2_SEROD</name>
<dbReference type="EMBL" id="ADBY01000058">
    <property type="protein sequence ID" value="EFE93918.1"/>
    <property type="molecule type" value="Genomic_DNA"/>
</dbReference>
<dbReference type="InterPro" id="IPR027469">
    <property type="entry name" value="Cation_efflux_TMD_sf"/>
</dbReference>
<dbReference type="NCBIfam" id="NF033827">
    <property type="entry name" value="CDF_efflux_DmeF"/>
    <property type="match status" value="1"/>
</dbReference>
<keyword evidence="9" id="KW-1185">Reference proteome</keyword>
<dbReference type="PANTHER" id="PTHR11562:SF40">
    <property type="entry name" value="CATION EFFLUX SYSTEM PROTEIN"/>
    <property type="match status" value="1"/>
</dbReference>
<keyword evidence="4 6" id="KW-1133">Transmembrane helix</keyword>
<feature type="transmembrane region" description="Helical" evidence="6">
    <location>
        <begin position="246"/>
        <end position="263"/>
    </location>
</feature>